<proteinExistence type="predicted"/>
<evidence type="ECO:0000313" key="3">
    <source>
        <dbReference type="Proteomes" id="UP000238081"/>
    </source>
</evidence>
<evidence type="ECO:0000313" key="2">
    <source>
        <dbReference type="EMBL" id="PPV17904.1"/>
    </source>
</evidence>
<dbReference type="Proteomes" id="UP000238081">
    <property type="component" value="Unassembled WGS sequence"/>
</dbReference>
<feature type="transmembrane region" description="Helical" evidence="1">
    <location>
        <begin position="6"/>
        <end position="24"/>
    </location>
</feature>
<comment type="caution">
    <text evidence="2">The sequence shown here is derived from an EMBL/GenBank/DDBJ whole genome shotgun (WGS) entry which is preliminary data.</text>
</comment>
<reference evidence="2 3" key="1">
    <citation type="submission" date="2016-01" db="EMBL/GenBank/DDBJ databases">
        <title>Characterization of the Clostridium difficile lineages that are prevalent in Hong Kong and China.</title>
        <authorList>
            <person name="Kwok J.S.-L."/>
            <person name="Lam W.-Y."/>
            <person name="Ip M."/>
            <person name="Chan T.-F."/>
            <person name="Hawkey P.M."/>
            <person name="Tsui S.K.-W."/>
        </authorList>
    </citation>
    <scope>NUCLEOTIDE SEQUENCE [LARGE SCALE GENOMIC DNA]</scope>
    <source>
        <strain evidence="2 3">300064</strain>
    </source>
</reference>
<accession>A0A2S7FF90</accession>
<dbReference type="EMBL" id="LRDH01000001">
    <property type="protein sequence ID" value="PPV17904.1"/>
    <property type="molecule type" value="Genomic_DNA"/>
</dbReference>
<keyword evidence="1" id="KW-0472">Membrane</keyword>
<gene>
    <name evidence="2" type="ORF">AWN73_00395</name>
</gene>
<evidence type="ECO:0000256" key="1">
    <source>
        <dbReference type="SAM" id="Phobius"/>
    </source>
</evidence>
<protein>
    <submittedName>
        <fullName evidence="2">Uncharacterized protein</fullName>
    </submittedName>
</protein>
<organism evidence="2 3">
    <name type="scientific">Clostridium butyricum</name>
    <dbReference type="NCBI Taxonomy" id="1492"/>
    <lineage>
        <taxon>Bacteria</taxon>
        <taxon>Bacillati</taxon>
        <taxon>Bacillota</taxon>
        <taxon>Clostridia</taxon>
        <taxon>Eubacteriales</taxon>
        <taxon>Clostridiaceae</taxon>
        <taxon>Clostridium</taxon>
    </lineage>
</organism>
<keyword evidence="1" id="KW-1133">Transmembrane helix</keyword>
<dbReference type="AlphaFoldDB" id="A0A2S7FF90"/>
<sequence length="168" mass="19161">MNKQLKIGFIIISIIGFIITTTLYKNKIYNQYFKVYSFNGENKDIRISNGIIIVYPNKQIVSGGEILYTGSKNENIQSYSKKIYINEEGNNENVVLSNSVSLQNDNKGVVFPDEFLLNKSVGEISSEKLFSEDLNIIKDNFYFSLDYSKVNGEKGNFIIKLNVNEVKI</sequence>
<name>A0A2S7FF90_CLOBU</name>
<keyword evidence="1" id="KW-0812">Transmembrane</keyword>